<dbReference type="OrthoDB" id="2087at2"/>
<comment type="similarity">
    <text evidence="2">Belongs to the bacterial solute-binding protein 7 family.</text>
</comment>
<dbReference type="InterPro" id="IPR038404">
    <property type="entry name" value="TRAP_DctP_sf"/>
</dbReference>
<comment type="caution">
    <text evidence="5">The sequence shown here is derived from an EMBL/GenBank/DDBJ whole genome shotgun (WGS) entry which is preliminary data.</text>
</comment>
<comment type="subcellular location">
    <subcellularLocation>
        <location evidence="1">Cell envelope</location>
    </subcellularLocation>
</comment>
<evidence type="ECO:0000256" key="1">
    <source>
        <dbReference type="ARBA" id="ARBA00004196"/>
    </source>
</evidence>
<evidence type="ECO:0000313" key="5">
    <source>
        <dbReference type="EMBL" id="KZE39007.1"/>
    </source>
</evidence>
<keyword evidence="3" id="KW-0813">Transport</keyword>
<accession>A0A163FNY3</accession>
<evidence type="ECO:0000256" key="3">
    <source>
        <dbReference type="ARBA" id="ARBA00022448"/>
    </source>
</evidence>
<reference evidence="5 6" key="1">
    <citation type="submission" date="2016-01" db="EMBL/GenBank/DDBJ databases">
        <title>Whole genome sequencing of Bhargavaea cecembensis T14.</title>
        <authorList>
            <person name="Hong K.W."/>
        </authorList>
    </citation>
    <scope>NUCLEOTIDE SEQUENCE [LARGE SCALE GENOMIC DNA]</scope>
    <source>
        <strain evidence="5 6">T14</strain>
    </source>
</reference>
<dbReference type="Proteomes" id="UP000076490">
    <property type="component" value="Unassembled WGS sequence"/>
</dbReference>
<dbReference type="InterPro" id="IPR018389">
    <property type="entry name" value="DctP_fam"/>
</dbReference>
<dbReference type="NCBIfam" id="NF037995">
    <property type="entry name" value="TRAP_S1"/>
    <property type="match status" value="1"/>
</dbReference>
<dbReference type="AlphaFoldDB" id="A0A163FNY3"/>
<sequence length="339" mass="38325">MKIIRFITLTAVLLLAGSLLYVMFASGEVAHSSDDKITIRFGHGAAETNERHYAVMRFKELVEERSDGKIEVLVYPNELLGSEGEMIESVTLNDLQMVAASAFSQYDQRISVFELPYLFDSHEEAWNTLDGELGDEVGSYLLNHHLRILGYFENGFRHITANKPVESPEDLAGLKIRTPEFPISLTTFRALGASPTPMAFGELYMALQQKTVDAQENPVPNIYANKLYEVQDYLIMSGHQYSSVPVAVNEEFWQSLSPETQNLLQTTAKEVAQYHRDLVLENEQTMIKELEEAGTIVLTPDTEPFRKMAEPVYDSFKRRFGEDLVNRVLDAVAEERSGE</sequence>
<proteinExistence type="inferred from homology"/>
<evidence type="ECO:0000256" key="2">
    <source>
        <dbReference type="ARBA" id="ARBA00009023"/>
    </source>
</evidence>
<dbReference type="CDD" id="cd13603">
    <property type="entry name" value="PBP2_TRAP_Siap_TeaA_like"/>
    <property type="match status" value="1"/>
</dbReference>
<name>A0A163FNY3_9BACL</name>
<dbReference type="Gene3D" id="3.40.190.170">
    <property type="entry name" value="Bacterial extracellular solute-binding protein, family 7"/>
    <property type="match status" value="1"/>
</dbReference>
<dbReference type="NCBIfam" id="TIGR00787">
    <property type="entry name" value="dctP"/>
    <property type="match status" value="1"/>
</dbReference>
<dbReference type="PIRSF" id="PIRSF006470">
    <property type="entry name" value="DctB"/>
    <property type="match status" value="1"/>
</dbReference>
<dbReference type="RefSeq" id="WP_063181103.1">
    <property type="nucleotide sequence ID" value="NZ_LQNT01000009.1"/>
</dbReference>
<organism evidence="5 6">
    <name type="scientific">Bhargavaea cecembensis</name>
    <dbReference type="NCBI Taxonomy" id="394098"/>
    <lineage>
        <taxon>Bacteria</taxon>
        <taxon>Bacillati</taxon>
        <taxon>Bacillota</taxon>
        <taxon>Bacilli</taxon>
        <taxon>Bacillales</taxon>
        <taxon>Caryophanaceae</taxon>
        <taxon>Bhargavaea</taxon>
    </lineage>
</organism>
<evidence type="ECO:0000256" key="4">
    <source>
        <dbReference type="ARBA" id="ARBA00022729"/>
    </source>
</evidence>
<dbReference type="PANTHER" id="PTHR33376">
    <property type="match status" value="1"/>
</dbReference>
<dbReference type="GO" id="GO:0055085">
    <property type="term" value="P:transmembrane transport"/>
    <property type="evidence" value="ECO:0007669"/>
    <property type="project" value="InterPro"/>
</dbReference>
<gene>
    <name evidence="5" type="ORF">AV656_08910</name>
</gene>
<protein>
    <submittedName>
        <fullName evidence="5">C4-dicarboxylate ABC transporter substrate-binding protein</fullName>
    </submittedName>
</protein>
<keyword evidence="4" id="KW-0732">Signal</keyword>
<evidence type="ECO:0000313" key="6">
    <source>
        <dbReference type="Proteomes" id="UP000076490"/>
    </source>
</evidence>
<dbReference type="Pfam" id="PF03480">
    <property type="entry name" value="DctP"/>
    <property type="match status" value="1"/>
</dbReference>
<dbReference type="GO" id="GO:0030288">
    <property type="term" value="C:outer membrane-bounded periplasmic space"/>
    <property type="evidence" value="ECO:0007669"/>
    <property type="project" value="InterPro"/>
</dbReference>
<dbReference type="PANTHER" id="PTHR33376:SF4">
    <property type="entry name" value="SIALIC ACID-BINDING PERIPLASMIC PROTEIN SIAP"/>
    <property type="match status" value="1"/>
</dbReference>
<dbReference type="InterPro" id="IPR004682">
    <property type="entry name" value="TRAP_DctP"/>
</dbReference>
<dbReference type="EMBL" id="LQNT01000009">
    <property type="protein sequence ID" value="KZE39007.1"/>
    <property type="molecule type" value="Genomic_DNA"/>
</dbReference>